<gene>
    <name evidence="1" type="ORF">WOLCODRAFT_155991</name>
</gene>
<sequence>MACRRGGAQRGLTAAVRRSVANGTGHETGIGVSGLWTHHDRAEPLDADASRDVEMSARCVLSGFLARWRLMDEDGDGELCIMCTKDAVRASTFGQLLYSNLERAFLRKHLVGSSVDVYDVLTCNLINLTCWVRRFSPVFSISTDLNFVYNLQGLDTVIEVLQLEVRRRRDGDWRRAWRSERAS</sequence>
<keyword evidence="2" id="KW-1185">Reference proteome</keyword>
<protein>
    <submittedName>
        <fullName evidence="1">Uncharacterized protein</fullName>
    </submittedName>
</protein>
<accession>A0A2H3IZB9</accession>
<proteinExistence type="predicted"/>
<name>A0A2H3IZB9_WOLCO</name>
<dbReference type="AlphaFoldDB" id="A0A2H3IZB9"/>
<evidence type="ECO:0000313" key="2">
    <source>
        <dbReference type="Proteomes" id="UP000218811"/>
    </source>
</evidence>
<dbReference type="EMBL" id="KB467843">
    <property type="protein sequence ID" value="PCH35296.1"/>
    <property type="molecule type" value="Genomic_DNA"/>
</dbReference>
<reference evidence="1 2" key="1">
    <citation type="journal article" date="2012" name="Science">
        <title>The Paleozoic origin of enzymatic lignin decomposition reconstructed from 31 fungal genomes.</title>
        <authorList>
            <person name="Floudas D."/>
            <person name="Binder M."/>
            <person name="Riley R."/>
            <person name="Barry K."/>
            <person name="Blanchette R.A."/>
            <person name="Henrissat B."/>
            <person name="Martinez A.T."/>
            <person name="Otillar R."/>
            <person name="Spatafora J.W."/>
            <person name="Yadav J.S."/>
            <person name="Aerts A."/>
            <person name="Benoit I."/>
            <person name="Boyd A."/>
            <person name="Carlson A."/>
            <person name="Copeland A."/>
            <person name="Coutinho P.M."/>
            <person name="de Vries R.P."/>
            <person name="Ferreira P."/>
            <person name="Findley K."/>
            <person name="Foster B."/>
            <person name="Gaskell J."/>
            <person name="Glotzer D."/>
            <person name="Gorecki P."/>
            <person name="Heitman J."/>
            <person name="Hesse C."/>
            <person name="Hori C."/>
            <person name="Igarashi K."/>
            <person name="Jurgens J.A."/>
            <person name="Kallen N."/>
            <person name="Kersten P."/>
            <person name="Kohler A."/>
            <person name="Kuees U."/>
            <person name="Kumar T.K.A."/>
            <person name="Kuo A."/>
            <person name="LaButti K."/>
            <person name="Larrondo L.F."/>
            <person name="Lindquist E."/>
            <person name="Ling A."/>
            <person name="Lombard V."/>
            <person name="Lucas S."/>
            <person name="Lundell T."/>
            <person name="Martin R."/>
            <person name="McLaughlin D.J."/>
            <person name="Morgenstern I."/>
            <person name="Morin E."/>
            <person name="Murat C."/>
            <person name="Nagy L.G."/>
            <person name="Nolan M."/>
            <person name="Ohm R.A."/>
            <person name="Patyshakuliyeva A."/>
            <person name="Rokas A."/>
            <person name="Ruiz-Duenas F.J."/>
            <person name="Sabat G."/>
            <person name="Salamov A."/>
            <person name="Samejima M."/>
            <person name="Schmutz J."/>
            <person name="Slot J.C."/>
            <person name="St John F."/>
            <person name="Stenlid J."/>
            <person name="Sun H."/>
            <person name="Sun S."/>
            <person name="Syed K."/>
            <person name="Tsang A."/>
            <person name="Wiebenga A."/>
            <person name="Young D."/>
            <person name="Pisabarro A."/>
            <person name="Eastwood D.C."/>
            <person name="Martin F."/>
            <person name="Cullen D."/>
            <person name="Grigoriev I.V."/>
            <person name="Hibbett D.S."/>
        </authorList>
    </citation>
    <scope>NUCLEOTIDE SEQUENCE [LARGE SCALE GENOMIC DNA]</scope>
    <source>
        <strain evidence="1 2">MD-104</strain>
    </source>
</reference>
<evidence type="ECO:0000313" key="1">
    <source>
        <dbReference type="EMBL" id="PCH35296.1"/>
    </source>
</evidence>
<dbReference type="Proteomes" id="UP000218811">
    <property type="component" value="Unassembled WGS sequence"/>
</dbReference>
<organism evidence="1 2">
    <name type="scientific">Wolfiporia cocos (strain MD-104)</name>
    <name type="common">Brown rot fungus</name>
    <dbReference type="NCBI Taxonomy" id="742152"/>
    <lineage>
        <taxon>Eukaryota</taxon>
        <taxon>Fungi</taxon>
        <taxon>Dikarya</taxon>
        <taxon>Basidiomycota</taxon>
        <taxon>Agaricomycotina</taxon>
        <taxon>Agaricomycetes</taxon>
        <taxon>Polyporales</taxon>
        <taxon>Phaeolaceae</taxon>
        <taxon>Wolfiporia</taxon>
    </lineage>
</organism>